<dbReference type="OrthoDB" id="674604at2759"/>
<dbReference type="AlphaFoldDB" id="A0A507AU56"/>
<dbReference type="Proteomes" id="UP000319257">
    <property type="component" value="Unassembled WGS sequence"/>
</dbReference>
<keyword evidence="3" id="KW-1185">Reference proteome</keyword>
<dbReference type="STRING" id="1093900.A0A507AU56"/>
<evidence type="ECO:0000259" key="1">
    <source>
        <dbReference type="Pfam" id="PF06985"/>
    </source>
</evidence>
<dbReference type="Pfam" id="PF06985">
    <property type="entry name" value="HET"/>
    <property type="match status" value="1"/>
</dbReference>
<evidence type="ECO:0000313" key="3">
    <source>
        <dbReference type="Proteomes" id="UP000319257"/>
    </source>
</evidence>
<dbReference type="PANTHER" id="PTHR10622:SF10">
    <property type="entry name" value="HET DOMAIN-CONTAINING PROTEIN"/>
    <property type="match status" value="1"/>
</dbReference>
<protein>
    <recommendedName>
        <fullName evidence="1">Heterokaryon incompatibility domain-containing protein</fullName>
    </recommendedName>
</protein>
<proteinExistence type="predicted"/>
<name>A0A507AU56_9PEZI</name>
<accession>A0A507AU56</accession>
<sequence length="656" mass="73740">MRLINTKTLRLSEFFGDAVPEYAILSHTWGDEEVDFRSWSIVQDFDAEEANPSGAQRRRRRLRAAWPLGGGSRDDPVADEVQRIKALSGYAKVVAAAGLALREDGLEWVWVDTCCIDKSSSAELSEAINSMFRWYAGAAVCYAYLVDVPGGLTEEQCGAEGSAFRASRWFTRGWTLQELIAPREVDFYARDWTPLAKKGHVLQTLEEVTHVSYFALSHDSELSEFTIAERMSWAAGRQTTRKEDVAYCLLGLFGVHMPLLYGEGDRAFVRLQEEIIRYDPDISFLSWCYPKEVIQYDVEPGTWQVTSTCSVLAKNPACFDSASGLIPTYIPDWLDDAVRSVDYDDYDHGYEDEPEPEEESDPPLFFMYPHRITNLGLLTSRPLIRTLVDGVYMVALSSLVTGSKSDGTDHWMPVAVCFLGVANRYTRLAFPSPTVTARSKPLREAILAMNLLDQFMDRHKPQEMFIALDVSRGAQLVQSNTQSDDAPGVTGVFVTFPVEDGQAKDLDLSVWPPKTTPGKLPFIELRGKSEQRLSYGLLHFYDEHNAVSYGVLFVAETDASGKPTKWTCRVIERAGRILGHSVEGWVEDELSKAMESCSEDQPWPTTHIMERKCAVVMEDSLWTGKRRGVPSKSYGRHAFHTLMAHIIFYYPVPAAC</sequence>
<evidence type="ECO:0000313" key="2">
    <source>
        <dbReference type="EMBL" id="TPX13512.1"/>
    </source>
</evidence>
<dbReference type="RefSeq" id="XP_030995223.1">
    <property type="nucleotide sequence ID" value="XM_031140564.1"/>
</dbReference>
<organism evidence="2 3">
    <name type="scientific">Thyridium curvatum</name>
    <dbReference type="NCBI Taxonomy" id="1093900"/>
    <lineage>
        <taxon>Eukaryota</taxon>
        <taxon>Fungi</taxon>
        <taxon>Dikarya</taxon>
        <taxon>Ascomycota</taxon>
        <taxon>Pezizomycotina</taxon>
        <taxon>Sordariomycetes</taxon>
        <taxon>Sordariomycetidae</taxon>
        <taxon>Thyridiales</taxon>
        <taxon>Thyridiaceae</taxon>
        <taxon>Thyridium</taxon>
    </lineage>
</organism>
<dbReference type="GeneID" id="41973430"/>
<reference evidence="2 3" key="1">
    <citation type="submission" date="2019-06" db="EMBL/GenBank/DDBJ databases">
        <title>Draft genome sequence of the filamentous fungus Phialemoniopsis curvata isolated from diesel fuel.</title>
        <authorList>
            <person name="Varaljay V.A."/>
            <person name="Lyon W.J."/>
            <person name="Crouch A.L."/>
            <person name="Drake C.E."/>
            <person name="Hollomon J.M."/>
            <person name="Nadeau L.J."/>
            <person name="Nunn H.S."/>
            <person name="Stevenson B.S."/>
            <person name="Bojanowski C.L."/>
            <person name="Crookes-Goodson W.J."/>
        </authorList>
    </citation>
    <scope>NUCLEOTIDE SEQUENCE [LARGE SCALE GENOMIC DNA]</scope>
    <source>
        <strain evidence="2 3">D216</strain>
    </source>
</reference>
<feature type="domain" description="Heterokaryon incompatibility" evidence="1">
    <location>
        <begin position="22"/>
        <end position="146"/>
    </location>
</feature>
<dbReference type="InParanoid" id="A0A507AU56"/>
<dbReference type="InterPro" id="IPR010730">
    <property type="entry name" value="HET"/>
</dbReference>
<comment type="caution">
    <text evidence="2">The sequence shown here is derived from an EMBL/GenBank/DDBJ whole genome shotgun (WGS) entry which is preliminary data.</text>
</comment>
<dbReference type="PANTHER" id="PTHR10622">
    <property type="entry name" value="HET DOMAIN-CONTAINING PROTEIN"/>
    <property type="match status" value="1"/>
</dbReference>
<gene>
    <name evidence="2" type="ORF">E0L32_005983</name>
</gene>
<dbReference type="EMBL" id="SKBQ01000033">
    <property type="protein sequence ID" value="TPX13512.1"/>
    <property type="molecule type" value="Genomic_DNA"/>
</dbReference>